<feature type="modified residue" description="4-aspartylphosphate" evidence="6">
    <location>
        <position position="56"/>
    </location>
</feature>
<evidence type="ECO:0000256" key="7">
    <source>
        <dbReference type="PROSITE-ProRule" id="PRU01091"/>
    </source>
</evidence>
<dbReference type="FunFam" id="3.40.50.2300:FF:000001">
    <property type="entry name" value="DNA-binding response regulator PhoB"/>
    <property type="match status" value="1"/>
</dbReference>
<dbReference type="EMBL" id="JAKGSG010000040">
    <property type="protein sequence ID" value="MCF4122214.1"/>
    <property type="molecule type" value="Genomic_DNA"/>
</dbReference>
<comment type="caution">
    <text evidence="10">The sequence shown here is derived from an EMBL/GenBank/DDBJ whole genome shotgun (WGS) entry which is preliminary data.</text>
</comment>
<evidence type="ECO:0000259" key="9">
    <source>
        <dbReference type="PROSITE" id="PS51755"/>
    </source>
</evidence>
<reference evidence="10" key="1">
    <citation type="submission" date="2022-01" db="EMBL/GenBank/DDBJ databases">
        <title>Antribacter sp. nov., isolated from Guizhou of China.</title>
        <authorList>
            <person name="Chengliang C."/>
            <person name="Ya Z."/>
        </authorList>
    </citation>
    <scope>NUCLEOTIDE SEQUENCE</scope>
    <source>
        <strain evidence="10">KLBMP 9083</strain>
    </source>
</reference>
<evidence type="ECO:0000256" key="1">
    <source>
        <dbReference type="ARBA" id="ARBA00022553"/>
    </source>
</evidence>
<dbReference type="SMART" id="SM00448">
    <property type="entry name" value="REC"/>
    <property type="match status" value="1"/>
</dbReference>
<dbReference type="PROSITE" id="PS51755">
    <property type="entry name" value="OMPR_PHOB"/>
    <property type="match status" value="1"/>
</dbReference>
<keyword evidence="4 7" id="KW-0238">DNA-binding</keyword>
<feature type="domain" description="OmpR/PhoB-type" evidence="9">
    <location>
        <begin position="132"/>
        <end position="239"/>
    </location>
</feature>
<keyword evidence="5" id="KW-0804">Transcription</keyword>
<evidence type="ECO:0000313" key="11">
    <source>
        <dbReference type="Proteomes" id="UP001165405"/>
    </source>
</evidence>
<evidence type="ECO:0000256" key="4">
    <source>
        <dbReference type="ARBA" id="ARBA00023125"/>
    </source>
</evidence>
<dbReference type="Proteomes" id="UP001165405">
    <property type="component" value="Unassembled WGS sequence"/>
</dbReference>
<dbReference type="AlphaFoldDB" id="A0AA41QHI8"/>
<dbReference type="InterPro" id="IPR011006">
    <property type="entry name" value="CheY-like_superfamily"/>
</dbReference>
<evidence type="ECO:0000256" key="5">
    <source>
        <dbReference type="ARBA" id="ARBA00023163"/>
    </source>
</evidence>
<evidence type="ECO:0000313" key="10">
    <source>
        <dbReference type="EMBL" id="MCF4122214.1"/>
    </source>
</evidence>
<organism evidence="10 11">
    <name type="scientific">Antribacter soli</name>
    <dbReference type="NCBI Taxonomy" id="2910976"/>
    <lineage>
        <taxon>Bacteria</taxon>
        <taxon>Bacillati</taxon>
        <taxon>Actinomycetota</taxon>
        <taxon>Actinomycetes</taxon>
        <taxon>Micrococcales</taxon>
        <taxon>Promicromonosporaceae</taxon>
        <taxon>Antribacter</taxon>
    </lineage>
</organism>
<keyword evidence="11" id="KW-1185">Reference proteome</keyword>
<dbReference type="Gene3D" id="6.10.250.690">
    <property type="match status" value="1"/>
</dbReference>
<dbReference type="RefSeq" id="WP_236090007.1">
    <property type="nucleotide sequence ID" value="NZ_JAKGSG010000040.1"/>
</dbReference>
<evidence type="ECO:0000256" key="2">
    <source>
        <dbReference type="ARBA" id="ARBA00023012"/>
    </source>
</evidence>
<dbReference type="PROSITE" id="PS50110">
    <property type="entry name" value="RESPONSE_REGULATORY"/>
    <property type="match status" value="1"/>
</dbReference>
<dbReference type="Gene3D" id="1.10.10.10">
    <property type="entry name" value="Winged helix-like DNA-binding domain superfamily/Winged helix DNA-binding domain"/>
    <property type="match status" value="1"/>
</dbReference>
<dbReference type="InterPro" id="IPR016032">
    <property type="entry name" value="Sig_transdc_resp-reg_C-effctor"/>
</dbReference>
<accession>A0AA41QHI8</accession>
<dbReference type="InterPro" id="IPR036388">
    <property type="entry name" value="WH-like_DNA-bd_sf"/>
</dbReference>
<dbReference type="GO" id="GO:0000976">
    <property type="term" value="F:transcription cis-regulatory region binding"/>
    <property type="evidence" value="ECO:0007669"/>
    <property type="project" value="TreeGrafter"/>
</dbReference>
<evidence type="ECO:0000256" key="3">
    <source>
        <dbReference type="ARBA" id="ARBA00023015"/>
    </source>
</evidence>
<dbReference type="SMART" id="SM00862">
    <property type="entry name" value="Trans_reg_C"/>
    <property type="match status" value="1"/>
</dbReference>
<dbReference type="Gene3D" id="3.40.50.2300">
    <property type="match status" value="1"/>
</dbReference>
<dbReference type="GO" id="GO:0000156">
    <property type="term" value="F:phosphorelay response regulator activity"/>
    <property type="evidence" value="ECO:0007669"/>
    <property type="project" value="TreeGrafter"/>
</dbReference>
<keyword evidence="2" id="KW-0902">Two-component regulatory system</keyword>
<dbReference type="Pfam" id="PF00072">
    <property type="entry name" value="Response_reg"/>
    <property type="match status" value="1"/>
</dbReference>
<dbReference type="InterPro" id="IPR039420">
    <property type="entry name" value="WalR-like"/>
</dbReference>
<dbReference type="FunFam" id="1.10.10.10:FF:000005">
    <property type="entry name" value="Two-component system response regulator"/>
    <property type="match status" value="1"/>
</dbReference>
<dbReference type="PANTHER" id="PTHR48111">
    <property type="entry name" value="REGULATOR OF RPOS"/>
    <property type="match status" value="1"/>
</dbReference>
<dbReference type="SUPFAM" id="SSF46894">
    <property type="entry name" value="C-terminal effector domain of the bipartite response regulators"/>
    <property type="match status" value="1"/>
</dbReference>
<dbReference type="Pfam" id="PF00486">
    <property type="entry name" value="Trans_reg_C"/>
    <property type="match status" value="1"/>
</dbReference>
<sequence length="245" mass="27239">MSTPEARLVVVDDEPNIRELLSTSLRFAGFEVHAAADGNGALQLVRDLEPDLVVLDVMLPDMDGFTVTRRMRATGRHTPVVFLTARDDTQDKVQGLTVGGDDYVTKPFSLEEVVARIRAVLRRTGGPVPEDTSVLRVGDLEMDEDSHEVRRAGVEIDLSPTEFKLLRYLMLNAGRVLSKSQILDHVWQYDWGGDANIVESYISYLRRKIDNLSVPTSEGEATLPPLIHTKRGVGYLLRAPMTARA</sequence>
<evidence type="ECO:0000259" key="8">
    <source>
        <dbReference type="PROSITE" id="PS50110"/>
    </source>
</evidence>
<gene>
    <name evidence="10" type="ORF">L1785_14635</name>
</gene>
<dbReference type="PANTHER" id="PTHR48111:SF28">
    <property type="entry name" value="TRANSCRIPTIONAL REGULATORY PROTEIN TCRX-RELATED"/>
    <property type="match status" value="1"/>
</dbReference>
<dbReference type="GO" id="GO:0032993">
    <property type="term" value="C:protein-DNA complex"/>
    <property type="evidence" value="ECO:0007669"/>
    <property type="project" value="TreeGrafter"/>
</dbReference>
<dbReference type="InterPro" id="IPR001789">
    <property type="entry name" value="Sig_transdc_resp-reg_receiver"/>
</dbReference>
<proteinExistence type="predicted"/>
<dbReference type="SUPFAM" id="SSF52172">
    <property type="entry name" value="CheY-like"/>
    <property type="match status" value="1"/>
</dbReference>
<keyword evidence="1 6" id="KW-0597">Phosphoprotein</keyword>
<feature type="domain" description="Response regulatory" evidence="8">
    <location>
        <begin position="7"/>
        <end position="121"/>
    </location>
</feature>
<dbReference type="InterPro" id="IPR001867">
    <property type="entry name" value="OmpR/PhoB-type_DNA-bd"/>
</dbReference>
<feature type="DNA-binding region" description="OmpR/PhoB-type" evidence="7">
    <location>
        <begin position="132"/>
        <end position="239"/>
    </location>
</feature>
<keyword evidence="3" id="KW-0805">Transcription regulation</keyword>
<protein>
    <submittedName>
        <fullName evidence="10">Response regulator transcription factor</fullName>
    </submittedName>
</protein>
<evidence type="ECO:0000256" key="6">
    <source>
        <dbReference type="PROSITE-ProRule" id="PRU00169"/>
    </source>
</evidence>
<dbReference type="GO" id="GO:0006355">
    <property type="term" value="P:regulation of DNA-templated transcription"/>
    <property type="evidence" value="ECO:0007669"/>
    <property type="project" value="InterPro"/>
</dbReference>
<dbReference type="GO" id="GO:0005829">
    <property type="term" value="C:cytosol"/>
    <property type="evidence" value="ECO:0007669"/>
    <property type="project" value="TreeGrafter"/>
</dbReference>
<name>A0AA41QHI8_9MICO</name>
<dbReference type="CDD" id="cd00383">
    <property type="entry name" value="trans_reg_C"/>
    <property type="match status" value="1"/>
</dbReference>